<dbReference type="PANTHER" id="PTHR43477:SF1">
    <property type="entry name" value="DIHYDROANTICAPSIN 7-DEHYDROGENASE"/>
    <property type="match status" value="1"/>
</dbReference>
<dbReference type="AlphaFoldDB" id="A0A239P8F9"/>
<evidence type="ECO:0000313" key="4">
    <source>
        <dbReference type="Proteomes" id="UP000198362"/>
    </source>
</evidence>
<keyword evidence="2" id="KW-0560">Oxidoreductase</keyword>
<gene>
    <name evidence="3" type="ORF">SAMN05421812_11561</name>
</gene>
<dbReference type="Pfam" id="PF13561">
    <property type="entry name" value="adh_short_C2"/>
    <property type="match status" value="1"/>
</dbReference>
<organism evidence="3 4">
    <name type="scientific">Asanoa hainanensis</name>
    <dbReference type="NCBI Taxonomy" id="560556"/>
    <lineage>
        <taxon>Bacteria</taxon>
        <taxon>Bacillati</taxon>
        <taxon>Actinomycetota</taxon>
        <taxon>Actinomycetes</taxon>
        <taxon>Micromonosporales</taxon>
        <taxon>Micromonosporaceae</taxon>
        <taxon>Asanoa</taxon>
    </lineage>
</organism>
<keyword evidence="4" id="KW-1185">Reference proteome</keyword>
<dbReference type="Gene3D" id="3.40.50.720">
    <property type="entry name" value="NAD(P)-binding Rossmann-like Domain"/>
    <property type="match status" value="1"/>
</dbReference>
<dbReference type="EMBL" id="FZPH01000015">
    <property type="protein sequence ID" value="SNT63331.1"/>
    <property type="molecule type" value="Genomic_DNA"/>
</dbReference>
<reference evidence="3 4" key="1">
    <citation type="submission" date="2017-06" db="EMBL/GenBank/DDBJ databases">
        <authorList>
            <person name="Kim H.J."/>
            <person name="Triplett B.A."/>
        </authorList>
    </citation>
    <scope>NUCLEOTIDE SEQUENCE [LARGE SCALE GENOMIC DNA]</scope>
    <source>
        <strain evidence="3 4">CGMCC 4.5593</strain>
    </source>
</reference>
<dbReference type="InterPro" id="IPR051122">
    <property type="entry name" value="SDR_DHRS6-like"/>
</dbReference>
<dbReference type="CDD" id="cd05233">
    <property type="entry name" value="SDR_c"/>
    <property type="match status" value="1"/>
</dbReference>
<evidence type="ECO:0000256" key="1">
    <source>
        <dbReference type="ARBA" id="ARBA00006484"/>
    </source>
</evidence>
<dbReference type="OrthoDB" id="9806974at2"/>
<evidence type="ECO:0000256" key="2">
    <source>
        <dbReference type="ARBA" id="ARBA00023002"/>
    </source>
</evidence>
<dbReference type="SUPFAM" id="SSF51735">
    <property type="entry name" value="NAD(P)-binding Rossmann-fold domains"/>
    <property type="match status" value="1"/>
</dbReference>
<protein>
    <submittedName>
        <fullName evidence="3">NAD(P)-dependent dehydrogenase, short-chain alcohol dehydrogenase family</fullName>
    </submittedName>
</protein>
<dbReference type="GO" id="GO:0016491">
    <property type="term" value="F:oxidoreductase activity"/>
    <property type="evidence" value="ECO:0007669"/>
    <property type="project" value="UniProtKB-KW"/>
</dbReference>
<dbReference type="PRINTS" id="PR00081">
    <property type="entry name" value="GDHRDH"/>
</dbReference>
<dbReference type="RefSeq" id="WP_089254031.1">
    <property type="nucleotide sequence ID" value="NZ_FZPH01000015.1"/>
</dbReference>
<dbReference type="PANTHER" id="PTHR43477">
    <property type="entry name" value="DIHYDROANTICAPSIN 7-DEHYDROGENASE"/>
    <property type="match status" value="1"/>
</dbReference>
<dbReference type="InterPro" id="IPR036291">
    <property type="entry name" value="NAD(P)-bd_dom_sf"/>
</dbReference>
<dbReference type="Proteomes" id="UP000198362">
    <property type="component" value="Unassembled WGS sequence"/>
</dbReference>
<proteinExistence type="inferred from homology"/>
<comment type="similarity">
    <text evidence="1">Belongs to the short-chain dehydrogenases/reductases (SDR) family.</text>
</comment>
<accession>A0A239P8F9</accession>
<dbReference type="InterPro" id="IPR002347">
    <property type="entry name" value="SDR_fam"/>
</dbReference>
<evidence type="ECO:0000313" key="3">
    <source>
        <dbReference type="EMBL" id="SNT63331.1"/>
    </source>
</evidence>
<sequence length="227" mass="23113">MAGSVLIVGGTAGIGREIAAHYAARGRDVVITGRDATRSAKVAAELGPSVAGVALDLTDPRAVAGNLDAVGPVSHVVLAAIDRDSNTVGDYDIEAALRLVTLKLVGYTAVVQAVRGRLTGAGSILLYGGMARLRPYPGSTTVSAINAGVLGMVRTLSCELAPTRVNSIHPGIVGDSPFWTGKSLDAVVANTLTGRLATMTEVVNASVFLLENGGVNGVDLVVDGGWR</sequence>
<name>A0A239P8F9_9ACTN</name>